<evidence type="ECO:0000256" key="3">
    <source>
        <dbReference type="ARBA" id="ARBA00023002"/>
    </source>
</evidence>
<evidence type="ECO:0000256" key="4">
    <source>
        <dbReference type="ARBA" id="ARBA00023033"/>
    </source>
</evidence>
<accession>A0A381UDJ0</accession>
<dbReference type="Pfam" id="PF00296">
    <property type="entry name" value="Bac_luciferase"/>
    <property type="match status" value="1"/>
</dbReference>
<dbReference type="Gene3D" id="3.20.20.30">
    <property type="entry name" value="Luciferase-like domain"/>
    <property type="match status" value="1"/>
</dbReference>
<dbReference type="EMBL" id="UINC01005975">
    <property type="protein sequence ID" value="SVA24713.1"/>
    <property type="molecule type" value="Genomic_DNA"/>
</dbReference>
<dbReference type="GO" id="GO:0008726">
    <property type="term" value="F:alkanesulfonate monooxygenase activity"/>
    <property type="evidence" value="ECO:0007669"/>
    <property type="project" value="TreeGrafter"/>
</dbReference>
<dbReference type="PANTHER" id="PTHR42847">
    <property type="entry name" value="ALKANESULFONATE MONOOXYGENASE"/>
    <property type="match status" value="1"/>
</dbReference>
<dbReference type="InterPro" id="IPR011251">
    <property type="entry name" value="Luciferase-like_dom"/>
</dbReference>
<evidence type="ECO:0000256" key="1">
    <source>
        <dbReference type="ARBA" id="ARBA00022630"/>
    </source>
</evidence>
<evidence type="ECO:0000313" key="6">
    <source>
        <dbReference type="EMBL" id="SVA24713.1"/>
    </source>
</evidence>
<dbReference type="AlphaFoldDB" id="A0A381UDJ0"/>
<sequence length="314" mass="35237">MGLKDQLIPSGISVPQSFIDGPVDMGLIKEFVIAAEDLEYQGLWVQEKIIGEISSLEPINLLSYISGLTSVAELGVAVLIGSTRNPILLAKELATLDQMSNGRLILGYALGGNPKNYRLMDGPDSKRVRHFIESLHLIKTLWTEDSPNIQGDFWTFDDLPMYPKPVQKPHPPIWFGGRHPAALKRSARYADGWMGAGSTTSGQFIEHVKIIRSELNRLNRSSDDFKISKRVYVAIDDNKSRAEDRLRTWFKANYGNSDLGSQVSVWGPIDEIVPELQHLIDSGAEMLMFNPVFDHMFHVEMLKKEVIPFLTVAF</sequence>
<evidence type="ECO:0000259" key="5">
    <source>
        <dbReference type="Pfam" id="PF00296"/>
    </source>
</evidence>
<dbReference type="InterPro" id="IPR036661">
    <property type="entry name" value="Luciferase-like_sf"/>
</dbReference>
<protein>
    <recommendedName>
        <fullName evidence="5">Luciferase-like domain-containing protein</fullName>
    </recommendedName>
</protein>
<keyword evidence="3" id="KW-0560">Oxidoreductase</keyword>
<reference evidence="6" key="1">
    <citation type="submission" date="2018-05" db="EMBL/GenBank/DDBJ databases">
        <authorList>
            <person name="Lanie J.A."/>
            <person name="Ng W.-L."/>
            <person name="Kazmierczak K.M."/>
            <person name="Andrzejewski T.M."/>
            <person name="Davidsen T.M."/>
            <person name="Wayne K.J."/>
            <person name="Tettelin H."/>
            <person name="Glass J.I."/>
            <person name="Rusch D."/>
            <person name="Podicherti R."/>
            <person name="Tsui H.-C.T."/>
            <person name="Winkler M.E."/>
        </authorList>
    </citation>
    <scope>NUCLEOTIDE SEQUENCE</scope>
</reference>
<dbReference type="PANTHER" id="PTHR42847:SF4">
    <property type="entry name" value="ALKANESULFONATE MONOOXYGENASE-RELATED"/>
    <property type="match status" value="1"/>
</dbReference>
<keyword evidence="4" id="KW-0503">Monooxygenase</keyword>
<organism evidence="6">
    <name type="scientific">marine metagenome</name>
    <dbReference type="NCBI Taxonomy" id="408172"/>
    <lineage>
        <taxon>unclassified sequences</taxon>
        <taxon>metagenomes</taxon>
        <taxon>ecological metagenomes</taxon>
    </lineage>
</organism>
<gene>
    <name evidence="6" type="ORF">METZ01_LOCUS77567</name>
</gene>
<dbReference type="InterPro" id="IPR050172">
    <property type="entry name" value="SsuD_RutA_monooxygenase"/>
</dbReference>
<proteinExistence type="predicted"/>
<feature type="domain" description="Luciferase-like" evidence="5">
    <location>
        <begin position="28"/>
        <end position="250"/>
    </location>
</feature>
<keyword evidence="1" id="KW-0285">Flavoprotein</keyword>
<dbReference type="SUPFAM" id="SSF51679">
    <property type="entry name" value="Bacterial luciferase-like"/>
    <property type="match status" value="1"/>
</dbReference>
<evidence type="ECO:0000256" key="2">
    <source>
        <dbReference type="ARBA" id="ARBA00022643"/>
    </source>
</evidence>
<name>A0A381UDJ0_9ZZZZ</name>
<keyword evidence="2" id="KW-0288">FMN</keyword>
<dbReference type="GO" id="GO:0046306">
    <property type="term" value="P:alkanesulfonate catabolic process"/>
    <property type="evidence" value="ECO:0007669"/>
    <property type="project" value="TreeGrafter"/>
</dbReference>